<reference evidence="6 7" key="1">
    <citation type="submission" date="2019-08" db="EMBL/GenBank/DDBJ databases">
        <authorList>
            <person name="Peeters C."/>
        </authorList>
    </citation>
    <scope>NUCLEOTIDE SEQUENCE [LARGE SCALE GENOMIC DNA]</scope>
    <source>
        <strain evidence="6 7">LMG 30175</strain>
    </source>
</reference>
<gene>
    <name evidence="6" type="ORF">PTE30175_01502</name>
</gene>
<evidence type="ECO:0000313" key="7">
    <source>
        <dbReference type="Proteomes" id="UP000414233"/>
    </source>
</evidence>
<keyword evidence="7" id="KW-1185">Reference proteome</keyword>
<accession>A0A5E4TPU6</accession>
<keyword evidence="4" id="KW-0804">Transcription</keyword>
<proteinExistence type="inferred from homology"/>
<evidence type="ECO:0000256" key="3">
    <source>
        <dbReference type="ARBA" id="ARBA00023125"/>
    </source>
</evidence>
<keyword evidence="3" id="KW-0238">DNA-binding</keyword>
<dbReference type="Proteomes" id="UP000414233">
    <property type="component" value="Unassembled WGS sequence"/>
</dbReference>
<dbReference type="InterPro" id="IPR050389">
    <property type="entry name" value="LysR-type_TF"/>
</dbReference>
<dbReference type="AlphaFoldDB" id="A0A5E4TPU6"/>
<dbReference type="Gene3D" id="3.40.190.10">
    <property type="entry name" value="Periplasmic binding protein-like II"/>
    <property type="match status" value="2"/>
</dbReference>
<dbReference type="InterPro" id="IPR005119">
    <property type="entry name" value="LysR_subst-bd"/>
</dbReference>
<dbReference type="InterPro" id="IPR000847">
    <property type="entry name" value="LysR_HTH_N"/>
</dbReference>
<keyword evidence="2" id="KW-0805">Transcription regulation</keyword>
<protein>
    <submittedName>
        <fullName evidence="6">LysR family transcriptional regulator</fullName>
    </submittedName>
</protein>
<name>A0A5E4TPU6_9BURK</name>
<dbReference type="GO" id="GO:0003677">
    <property type="term" value="F:DNA binding"/>
    <property type="evidence" value="ECO:0007669"/>
    <property type="project" value="UniProtKB-KW"/>
</dbReference>
<evidence type="ECO:0000313" key="6">
    <source>
        <dbReference type="EMBL" id="VVD89976.1"/>
    </source>
</evidence>
<evidence type="ECO:0000256" key="2">
    <source>
        <dbReference type="ARBA" id="ARBA00023015"/>
    </source>
</evidence>
<dbReference type="SUPFAM" id="SSF46785">
    <property type="entry name" value="Winged helix' DNA-binding domain"/>
    <property type="match status" value="1"/>
</dbReference>
<comment type="similarity">
    <text evidence="1">Belongs to the LysR transcriptional regulatory family.</text>
</comment>
<dbReference type="OrthoDB" id="8924032at2"/>
<evidence type="ECO:0000256" key="1">
    <source>
        <dbReference type="ARBA" id="ARBA00009437"/>
    </source>
</evidence>
<feature type="domain" description="HTH lysR-type" evidence="5">
    <location>
        <begin position="8"/>
        <end position="65"/>
    </location>
</feature>
<dbReference type="Pfam" id="PF00126">
    <property type="entry name" value="HTH_1"/>
    <property type="match status" value="1"/>
</dbReference>
<organism evidence="6 7">
    <name type="scientific">Pandoraea terrae</name>
    <dbReference type="NCBI Taxonomy" id="1537710"/>
    <lineage>
        <taxon>Bacteria</taxon>
        <taxon>Pseudomonadati</taxon>
        <taxon>Pseudomonadota</taxon>
        <taxon>Betaproteobacteria</taxon>
        <taxon>Burkholderiales</taxon>
        <taxon>Burkholderiaceae</taxon>
        <taxon>Pandoraea</taxon>
    </lineage>
</organism>
<dbReference type="PANTHER" id="PTHR30118">
    <property type="entry name" value="HTH-TYPE TRANSCRIPTIONAL REGULATOR LEUO-RELATED"/>
    <property type="match status" value="1"/>
</dbReference>
<dbReference type="RefSeq" id="WP_150696447.1">
    <property type="nucleotide sequence ID" value="NZ_CABPRZ010000005.1"/>
</dbReference>
<dbReference type="GO" id="GO:0003700">
    <property type="term" value="F:DNA-binding transcription factor activity"/>
    <property type="evidence" value="ECO:0007669"/>
    <property type="project" value="InterPro"/>
</dbReference>
<dbReference type="InterPro" id="IPR036388">
    <property type="entry name" value="WH-like_DNA-bd_sf"/>
</dbReference>
<evidence type="ECO:0000256" key="4">
    <source>
        <dbReference type="ARBA" id="ARBA00023163"/>
    </source>
</evidence>
<sequence>MLRTDDPFDTYLLRVLCILIAERSVSRTAIRLNQSQPAISSALKRLRTIFNDPLLTREKNVMVPTERALQLAKSAQTALSALDALLVSDDRFDPALTEQNFVVAMPDYLAPPFFAAVVRAFRQAAPRARLVAMPMGPDYDYERALSEGNVDIVIGNWPNPPEHLHLSVLLEDEVVCVVDKDSVHAQPGKLTEQAYLAASHIVPTPYSRGQRGVVDTGLGTLRVHRDNRVSCPYFNLAPSLIPGTDLILTTGRHFANYHAQIVPIRVVPSPFTFPFMRFYQLWHPSRHRSASHIWLRGLLSTASHTLRSLRDIQP</sequence>
<dbReference type="PROSITE" id="PS50931">
    <property type="entry name" value="HTH_LYSR"/>
    <property type="match status" value="1"/>
</dbReference>
<dbReference type="InterPro" id="IPR036390">
    <property type="entry name" value="WH_DNA-bd_sf"/>
</dbReference>
<dbReference type="SUPFAM" id="SSF53850">
    <property type="entry name" value="Periplasmic binding protein-like II"/>
    <property type="match status" value="1"/>
</dbReference>
<dbReference type="Gene3D" id="1.10.10.10">
    <property type="entry name" value="Winged helix-like DNA-binding domain superfamily/Winged helix DNA-binding domain"/>
    <property type="match status" value="1"/>
</dbReference>
<evidence type="ECO:0000259" key="5">
    <source>
        <dbReference type="PROSITE" id="PS50931"/>
    </source>
</evidence>
<dbReference type="PANTHER" id="PTHR30118:SF15">
    <property type="entry name" value="TRANSCRIPTIONAL REGULATORY PROTEIN"/>
    <property type="match status" value="1"/>
</dbReference>
<dbReference type="EMBL" id="CABPRZ010000005">
    <property type="protein sequence ID" value="VVD89976.1"/>
    <property type="molecule type" value="Genomic_DNA"/>
</dbReference>
<dbReference type="Pfam" id="PF03466">
    <property type="entry name" value="LysR_substrate"/>
    <property type="match status" value="1"/>
</dbReference>